<dbReference type="PANTHER" id="PTHR19848">
    <property type="entry name" value="WD40 REPEAT PROTEIN"/>
    <property type="match status" value="1"/>
</dbReference>
<dbReference type="SUPFAM" id="SSF81383">
    <property type="entry name" value="F-box domain"/>
    <property type="match status" value="1"/>
</dbReference>
<evidence type="ECO:0000256" key="2">
    <source>
        <dbReference type="ARBA" id="ARBA00022737"/>
    </source>
</evidence>
<protein>
    <submittedName>
        <fullName evidence="5">F-box/WD repeat-containing protein 9</fullName>
    </submittedName>
</protein>
<sequence>MDTSESPEDKDESFYFKLDTLPPEIFLHICSFLSAKYVINVLSQVCEKFRDIIENESTWRMRIFESWPNRYPLVPAPADFDWKEACIEREDHYDLWKNKAENMHLYHLKDAHFGSVNVVSLLEEGSMCASGGRDGALKLWSISSLEEETNPRDYLSCLINSTTGAHGSAWLWSLTYDKSNKTLYSGGFDCNIKTWDLENPSVVLSTHSLSSPILCLAYSDNNLTSGCYGRSVSLFDPRTNLQPVWQHIHHQRPVICIVNDDKHVISGSEDKSIIVYDKSARKVLKTINLEGFPLSMSYEYGQLLVGDVLGSIHVIDPVSGNFDLLKSYESGHKTKITGIQHSLGSVMTCSTDKTIRVLEPSENPSIITVLNVGSEVSKISAYKTTLASANTDDSISIWLPKEEEEL</sequence>
<dbReference type="PROSITE" id="PS50082">
    <property type="entry name" value="WD_REPEATS_2"/>
    <property type="match status" value="2"/>
</dbReference>
<keyword evidence="2" id="KW-0677">Repeat</keyword>
<evidence type="ECO:0000259" key="4">
    <source>
        <dbReference type="PROSITE" id="PS50181"/>
    </source>
</evidence>
<organism evidence="5">
    <name type="scientific">Parasteatoda tepidariorum</name>
    <name type="common">Common house spider</name>
    <name type="synonym">Achaearanea tepidariorum</name>
    <dbReference type="NCBI Taxonomy" id="114398"/>
    <lineage>
        <taxon>Eukaryota</taxon>
        <taxon>Metazoa</taxon>
        <taxon>Ecdysozoa</taxon>
        <taxon>Arthropoda</taxon>
        <taxon>Chelicerata</taxon>
        <taxon>Arachnida</taxon>
        <taxon>Araneae</taxon>
        <taxon>Araneomorphae</taxon>
        <taxon>Entelegynae</taxon>
        <taxon>Araneoidea</taxon>
        <taxon>Theridiidae</taxon>
        <taxon>Parasteatoda</taxon>
    </lineage>
</organism>
<evidence type="ECO:0000256" key="3">
    <source>
        <dbReference type="PROSITE-ProRule" id="PRU00221"/>
    </source>
</evidence>
<reference evidence="5" key="1">
    <citation type="journal article" date="2016" name="Mol. Ecol. Resour.">
        <title>Evaluation of the impact of RNA preservation methods of spiders for de novo transcriptome assembly.</title>
        <authorList>
            <person name="Kono N."/>
            <person name="Nakamura H."/>
            <person name="Ito Y."/>
            <person name="Tomita M."/>
            <person name="Arakawa K."/>
        </authorList>
    </citation>
    <scope>NUCLEOTIDE SEQUENCE</scope>
    <source>
        <tissue evidence="5">Whole body</tissue>
    </source>
</reference>
<feature type="repeat" description="WD" evidence="3">
    <location>
        <begin position="109"/>
        <end position="150"/>
    </location>
</feature>
<evidence type="ECO:0000313" key="5">
    <source>
        <dbReference type="EMBL" id="LAA06920.1"/>
    </source>
</evidence>
<dbReference type="PANTHER" id="PTHR19848:SF8">
    <property type="entry name" value="F-BOX AND WD REPEAT DOMAIN CONTAINING 7"/>
    <property type="match status" value="1"/>
</dbReference>
<dbReference type="CDD" id="cd22135">
    <property type="entry name" value="F-box_FBXW9"/>
    <property type="match status" value="1"/>
</dbReference>
<dbReference type="SMART" id="SM00320">
    <property type="entry name" value="WD40"/>
    <property type="match status" value="6"/>
</dbReference>
<evidence type="ECO:0000256" key="1">
    <source>
        <dbReference type="ARBA" id="ARBA00022574"/>
    </source>
</evidence>
<dbReference type="Gene3D" id="2.130.10.10">
    <property type="entry name" value="YVTN repeat-like/Quinoprotein amine dehydrogenase"/>
    <property type="match status" value="2"/>
</dbReference>
<dbReference type="Pfam" id="PF12937">
    <property type="entry name" value="F-box-like"/>
    <property type="match status" value="1"/>
</dbReference>
<name>A0A2L2YHS3_PARTP</name>
<accession>A0A2L2YHS3</accession>
<dbReference type="SUPFAM" id="SSF50978">
    <property type="entry name" value="WD40 repeat-like"/>
    <property type="match status" value="1"/>
</dbReference>
<dbReference type="Pfam" id="PF00400">
    <property type="entry name" value="WD40"/>
    <property type="match status" value="3"/>
</dbReference>
<dbReference type="Gene3D" id="1.20.1280.50">
    <property type="match status" value="1"/>
</dbReference>
<dbReference type="PROSITE" id="PS50181">
    <property type="entry name" value="FBOX"/>
    <property type="match status" value="1"/>
</dbReference>
<dbReference type="InterPro" id="IPR036047">
    <property type="entry name" value="F-box-like_dom_sf"/>
</dbReference>
<dbReference type="InterPro" id="IPR036322">
    <property type="entry name" value="WD40_repeat_dom_sf"/>
</dbReference>
<dbReference type="InterPro" id="IPR001680">
    <property type="entry name" value="WD40_rpt"/>
</dbReference>
<dbReference type="InterPro" id="IPR015943">
    <property type="entry name" value="WD40/YVTN_repeat-like_dom_sf"/>
</dbReference>
<feature type="domain" description="F-box" evidence="4">
    <location>
        <begin position="15"/>
        <end position="62"/>
    </location>
</feature>
<dbReference type="InterPro" id="IPR001810">
    <property type="entry name" value="F-box_dom"/>
</dbReference>
<dbReference type="PROSITE" id="PS50294">
    <property type="entry name" value="WD_REPEATS_REGION"/>
    <property type="match status" value="1"/>
</dbReference>
<proteinExistence type="evidence at transcript level"/>
<dbReference type="AlphaFoldDB" id="A0A2L2YHS3"/>
<dbReference type="EMBL" id="IAAA01023719">
    <property type="protein sequence ID" value="LAA06920.1"/>
    <property type="molecule type" value="mRNA"/>
</dbReference>
<feature type="repeat" description="WD" evidence="3">
    <location>
        <begin position="173"/>
        <end position="205"/>
    </location>
</feature>
<dbReference type="SMART" id="SM00256">
    <property type="entry name" value="FBOX"/>
    <property type="match status" value="1"/>
</dbReference>
<keyword evidence="1 3" id="KW-0853">WD repeat</keyword>
<dbReference type="OrthoDB" id="2305498at2759"/>